<dbReference type="InterPro" id="IPR052402">
    <property type="entry name" value="ADCK_kinase"/>
</dbReference>
<comment type="similarity">
    <text evidence="1">Belongs to the protein kinase superfamily. ADCK protein kinase family.</text>
</comment>
<keyword evidence="4" id="KW-1185">Reference proteome</keyword>
<dbReference type="InterPro" id="IPR000719">
    <property type="entry name" value="Prot_kinase_dom"/>
</dbReference>
<evidence type="ECO:0000313" key="4">
    <source>
        <dbReference type="Proteomes" id="UP000694423"/>
    </source>
</evidence>
<dbReference type="GO" id="GO:0005524">
    <property type="term" value="F:ATP binding"/>
    <property type="evidence" value="ECO:0007669"/>
    <property type="project" value="InterPro"/>
</dbReference>
<organism evidence="3 4">
    <name type="scientific">Dromaius novaehollandiae</name>
    <name type="common">Emu</name>
    <dbReference type="NCBI Taxonomy" id="8790"/>
    <lineage>
        <taxon>Eukaryota</taxon>
        <taxon>Metazoa</taxon>
        <taxon>Chordata</taxon>
        <taxon>Craniata</taxon>
        <taxon>Vertebrata</taxon>
        <taxon>Euteleostomi</taxon>
        <taxon>Archelosauria</taxon>
        <taxon>Archosauria</taxon>
        <taxon>Dinosauria</taxon>
        <taxon>Saurischia</taxon>
        <taxon>Theropoda</taxon>
        <taxon>Coelurosauria</taxon>
        <taxon>Aves</taxon>
        <taxon>Palaeognathae</taxon>
        <taxon>Casuariiformes</taxon>
        <taxon>Dromaiidae</taxon>
        <taxon>Dromaius</taxon>
    </lineage>
</organism>
<dbReference type="InterPro" id="IPR011009">
    <property type="entry name" value="Kinase-like_dom_sf"/>
</dbReference>
<accession>A0A8C4JTY9</accession>
<dbReference type="Ensembl" id="ENSDNVT00000017091.1">
    <property type="protein sequence ID" value="ENSDNVP00000014254.1"/>
    <property type="gene ID" value="ENSDNVG00000010009.1"/>
</dbReference>
<feature type="domain" description="Protein kinase" evidence="2">
    <location>
        <begin position="111"/>
        <end position="486"/>
    </location>
</feature>
<name>A0A8C4JTY9_DRONO</name>
<dbReference type="CDD" id="cd13971">
    <property type="entry name" value="ADCK2-like"/>
    <property type="match status" value="1"/>
</dbReference>
<dbReference type="GO" id="GO:0004672">
    <property type="term" value="F:protein kinase activity"/>
    <property type="evidence" value="ECO:0007669"/>
    <property type="project" value="InterPro"/>
</dbReference>
<evidence type="ECO:0000259" key="2">
    <source>
        <dbReference type="PROSITE" id="PS50011"/>
    </source>
</evidence>
<protein>
    <submittedName>
        <fullName evidence="3">AarF domain containing kinase 2</fullName>
    </submittedName>
</protein>
<reference evidence="3" key="2">
    <citation type="submission" date="2025-09" db="UniProtKB">
        <authorList>
            <consortium name="Ensembl"/>
        </authorList>
    </citation>
    <scope>IDENTIFICATION</scope>
</reference>
<gene>
    <name evidence="3" type="primary">ADCK2</name>
</gene>
<sequence>MWRLGLAVRLGLRACGLLLRFGPLLLLYPLSRLSPRLGGLWLWLLRRAAETAGPTCIKLGQWASTRRDLFSEAFCTEFSKLHVEVSPHPWGHTDELLRKAFGEDWRGILKFSSQEPVGSGCVAQVYKAYADLAAIAGSQAGELARRSMLRSAFKAWEMAEPFLSANPSSARHLIPVAIKVLHPGLVHQVQMDLFLMKMGSRIIELLPGFKWLSLTEIVEEFEKLMIQQIDLRYEARNLERFRQNFLDIDFVKFPTPLRPLVTTDVLVETFEESEPISQYLHAEIGTELRQRLAKMGMDMLLKMVFVDNFVHADLHPGNILVQGMAHISASSKEQTAMVDLCDMLVVEVQPPHGQLCLVLLDAGIVAELQTADMQNFRAVFTAVVQGQGERVAELILHHARANQCQDIEQFKAEMAELVTKARGNTIALGKLQVANLLSNVFKLLMTHKVKLESNFASIIFAIMVLEGLGRSLDPELDILQAAKPLLIKTAASVLE</sequence>
<dbReference type="PANTHER" id="PTHR45890">
    <property type="entry name" value="AARF DOMAIN CONTAINING KINASE 2 (PREDICTED)"/>
    <property type="match status" value="1"/>
</dbReference>
<dbReference type="Proteomes" id="UP000694423">
    <property type="component" value="Unplaced"/>
</dbReference>
<dbReference type="Pfam" id="PF03109">
    <property type="entry name" value="ABC1"/>
    <property type="match status" value="1"/>
</dbReference>
<dbReference type="AlphaFoldDB" id="A0A8C4JTY9"/>
<dbReference type="InterPro" id="IPR044095">
    <property type="entry name" value="ADCK2_dom"/>
</dbReference>
<evidence type="ECO:0000256" key="1">
    <source>
        <dbReference type="ARBA" id="ARBA00009670"/>
    </source>
</evidence>
<dbReference type="PANTHER" id="PTHR45890:SF1">
    <property type="entry name" value="AARF DOMAIN CONTAINING KINASE 2"/>
    <property type="match status" value="1"/>
</dbReference>
<reference evidence="3" key="1">
    <citation type="submission" date="2025-08" db="UniProtKB">
        <authorList>
            <consortium name="Ensembl"/>
        </authorList>
    </citation>
    <scope>IDENTIFICATION</scope>
</reference>
<dbReference type="InterPro" id="IPR004147">
    <property type="entry name" value="ABC1_dom"/>
</dbReference>
<evidence type="ECO:0000313" key="3">
    <source>
        <dbReference type="Ensembl" id="ENSDNVP00000014254.1"/>
    </source>
</evidence>
<dbReference type="GO" id="GO:0005739">
    <property type="term" value="C:mitochondrion"/>
    <property type="evidence" value="ECO:0007669"/>
    <property type="project" value="TreeGrafter"/>
</dbReference>
<proteinExistence type="inferred from homology"/>
<dbReference type="PROSITE" id="PS50011">
    <property type="entry name" value="PROTEIN_KINASE_DOM"/>
    <property type="match status" value="1"/>
</dbReference>
<dbReference type="SUPFAM" id="SSF56112">
    <property type="entry name" value="Protein kinase-like (PK-like)"/>
    <property type="match status" value="1"/>
</dbReference>